<keyword evidence="1" id="KW-0812">Transmembrane</keyword>
<dbReference type="Proteomes" id="UP000770661">
    <property type="component" value="Unassembled WGS sequence"/>
</dbReference>
<feature type="transmembrane region" description="Helical" evidence="1">
    <location>
        <begin position="133"/>
        <end position="155"/>
    </location>
</feature>
<reference evidence="3" key="1">
    <citation type="submission" date="2020-07" db="EMBL/GenBank/DDBJ databases">
        <title>The High-quality genome of the commercially important snow crab, Chionoecetes opilio.</title>
        <authorList>
            <person name="Jeong J.-H."/>
            <person name="Ryu S."/>
        </authorList>
    </citation>
    <scope>NUCLEOTIDE SEQUENCE</scope>
    <source>
        <strain evidence="3">MADBK_172401_WGS</strain>
        <tissue evidence="3">Digestive gland</tissue>
    </source>
</reference>
<protein>
    <submittedName>
        <fullName evidence="3">Uncharacterized protein</fullName>
    </submittedName>
</protein>
<keyword evidence="4" id="KW-1185">Reference proteome</keyword>
<evidence type="ECO:0000313" key="4">
    <source>
        <dbReference type="Proteomes" id="UP000770661"/>
    </source>
</evidence>
<dbReference type="AlphaFoldDB" id="A0A8J4Y3U1"/>
<organism evidence="3 4">
    <name type="scientific">Chionoecetes opilio</name>
    <name type="common">Atlantic snow crab</name>
    <name type="synonym">Cancer opilio</name>
    <dbReference type="NCBI Taxonomy" id="41210"/>
    <lineage>
        <taxon>Eukaryota</taxon>
        <taxon>Metazoa</taxon>
        <taxon>Ecdysozoa</taxon>
        <taxon>Arthropoda</taxon>
        <taxon>Crustacea</taxon>
        <taxon>Multicrustacea</taxon>
        <taxon>Malacostraca</taxon>
        <taxon>Eumalacostraca</taxon>
        <taxon>Eucarida</taxon>
        <taxon>Decapoda</taxon>
        <taxon>Pleocyemata</taxon>
        <taxon>Brachyura</taxon>
        <taxon>Eubrachyura</taxon>
        <taxon>Majoidea</taxon>
        <taxon>Majidae</taxon>
        <taxon>Chionoecetes</taxon>
    </lineage>
</organism>
<feature type="chain" id="PRO_5035309103" evidence="2">
    <location>
        <begin position="28"/>
        <end position="240"/>
    </location>
</feature>
<keyword evidence="1" id="KW-0472">Membrane</keyword>
<accession>A0A8J4Y3U1</accession>
<name>A0A8J4Y3U1_CHIOP</name>
<keyword evidence="2" id="KW-0732">Signal</keyword>
<keyword evidence="1" id="KW-1133">Transmembrane helix</keyword>
<dbReference type="EMBL" id="JACEEZ010011939">
    <property type="protein sequence ID" value="KAG0721013.1"/>
    <property type="molecule type" value="Genomic_DNA"/>
</dbReference>
<evidence type="ECO:0000256" key="1">
    <source>
        <dbReference type="SAM" id="Phobius"/>
    </source>
</evidence>
<dbReference type="OrthoDB" id="6356141at2759"/>
<feature type="transmembrane region" description="Helical" evidence="1">
    <location>
        <begin position="161"/>
        <end position="183"/>
    </location>
</feature>
<evidence type="ECO:0000256" key="2">
    <source>
        <dbReference type="SAM" id="SignalP"/>
    </source>
</evidence>
<evidence type="ECO:0000313" key="3">
    <source>
        <dbReference type="EMBL" id="KAG0721013.1"/>
    </source>
</evidence>
<feature type="transmembrane region" description="Helical" evidence="1">
    <location>
        <begin position="89"/>
        <end position="113"/>
    </location>
</feature>
<sequence>MAQGSSGVQVWVWRLWAVGALQECVEAWCKGWLVDKFRSPYMCRVSVTDGRWCMVPSLTQAAARRVPAWMCQYDPWCGEVVFLDTAPPLITRLTVLLTALLVSLLVVWAPCLLTYRPTHPLLVWARRHTPRRVLVLVAVSGVLQLTLDHCLFAIMLPPRLLLSRLASLLSFALAQLLITAALVRHRGQSTQPLHTSPQVYLSHTDIPTTAPGVTSAQRKKEPWEATPSYTRASYPLSHTA</sequence>
<feature type="signal peptide" evidence="2">
    <location>
        <begin position="1"/>
        <end position="27"/>
    </location>
</feature>
<comment type="caution">
    <text evidence="3">The sequence shown here is derived from an EMBL/GenBank/DDBJ whole genome shotgun (WGS) entry which is preliminary data.</text>
</comment>
<proteinExistence type="predicted"/>
<gene>
    <name evidence="3" type="ORF">GWK47_047303</name>
</gene>